<organism evidence="2 3">
    <name type="scientific">Colletotrichum fioriniae PJ7</name>
    <dbReference type="NCBI Taxonomy" id="1445577"/>
    <lineage>
        <taxon>Eukaryota</taxon>
        <taxon>Fungi</taxon>
        <taxon>Dikarya</taxon>
        <taxon>Ascomycota</taxon>
        <taxon>Pezizomycotina</taxon>
        <taxon>Sordariomycetes</taxon>
        <taxon>Hypocreomycetidae</taxon>
        <taxon>Glomerellales</taxon>
        <taxon>Glomerellaceae</taxon>
        <taxon>Colletotrichum</taxon>
        <taxon>Colletotrichum acutatum species complex</taxon>
    </lineage>
</organism>
<dbReference type="eggNOG" id="ENOG502SRTV">
    <property type="taxonomic scope" value="Eukaryota"/>
</dbReference>
<proteinExistence type="predicted"/>
<dbReference type="KEGG" id="cfj:CFIO01_13074"/>
<reference evidence="2 3" key="1">
    <citation type="submission" date="2014-02" db="EMBL/GenBank/DDBJ databases">
        <title>The genome sequence of Colletotrichum fioriniae PJ7.</title>
        <authorList>
            <person name="Baroncelli R."/>
            <person name="Thon M.R."/>
        </authorList>
    </citation>
    <scope>NUCLEOTIDE SEQUENCE [LARGE SCALE GENOMIC DNA]</scope>
    <source>
        <strain evidence="2 3">PJ7</strain>
    </source>
</reference>
<dbReference type="OrthoDB" id="2943660at2759"/>
<accession>A0A010S341</accession>
<evidence type="ECO:0000256" key="1">
    <source>
        <dbReference type="SAM" id="Phobius"/>
    </source>
</evidence>
<evidence type="ECO:0000313" key="3">
    <source>
        <dbReference type="Proteomes" id="UP000020467"/>
    </source>
</evidence>
<dbReference type="Proteomes" id="UP000020467">
    <property type="component" value="Unassembled WGS sequence"/>
</dbReference>
<name>A0A010S341_9PEZI</name>
<dbReference type="HOGENOM" id="CLU_1366140_0_0_1"/>
<comment type="caution">
    <text evidence="2">The sequence shown here is derived from an EMBL/GenBank/DDBJ whole genome shotgun (WGS) entry which is preliminary data.</text>
</comment>
<protein>
    <submittedName>
        <fullName evidence="2">Uncharacterized protein</fullName>
    </submittedName>
</protein>
<keyword evidence="1" id="KW-0812">Transmembrane</keyword>
<keyword evidence="3" id="KW-1185">Reference proteome</keyword>
<evidence type="ECO:0000313" key="2">
    <source>
        <dbReference type="EMBL" id="EXF78998.1"/>
    </source>
</evidence>
<feature type="transmembrane region" description="Helical" evidence="1">
    <location>
        <begin position="61"/>
        <end position="81"/>
    </location>
</feature>
<gene>
    <name evidence="2" type="ORF">CFIO01_13074</name>
</gene>
<keyword evidence="1" id="KW-1133">Transmembrane helix</keyword>
<keyword evidence="1" id="KW-0472">Membrane</keyword>
<dbReference type="EMBL" id="JARH01000589">
    <property type="protein sequence ID" value="EXF78998.1"/>
    <property type="molecule type" value="Genomic_DNA"/>
</dbReference>
<dbReference type="AlphaFoldDB" id="A0A010S341"/>
<sequence>MEGLASLSSPSKPGRALFKSLRPQQSCLVGSGAPTAVFVILGRPFDTLSSFHFPQPNHVMVNFWAIVAFGIWSIIAASPIISDAANLVAMRSDSSSVGKCSSGCGKRNFVFTGLPWDHPAVAASGFTPEQVEAGIRADMAAIVKAGYNIKAILLGPEDSLDFLSDELKGMEWTGTGVGFGVRGNPTPVFTRRLMGSLIPW</sequence>